<proteinExistence type="inferred from homology"/>
<comment type="similarity">
    <text evidence="1">Belongs to the ATP-dependent AMP-binding enzyme family.</text>
</comment>
<dbReference type="PANTHER" id="PTHR43201">
    <property type="entry name" value="ACYL-COA SYNTHETASE"/>
    <property type="match status" value="1"/>
</dbReference>
<dbReference type="SUPFAM" id="SSF56801">
    <property type="entry name" value="Acetyl-CoA synthetase-like"/>
    <property type="match status" value="1"/>
</dbReference>
<dbReference type="PROSITE" id="PS00455">
    <property type="entry name" value="AMP_BINDING"/>
    <property type="match status" value="1"/>
</dbReference>
<evidence type="ECO:0000256" key="1">
    <source>
        <dbReference type="ARBA" id="ARBA00006432"/>
    </source>
</evidence>
<feature type="domain" description="AMP-binding enzyme C-terminal" evidence="3">
    <location>
        <begin position="466"/>
        <end position="541"/>
    </location>
</feature>
<dbReference type="InterPro" id="IPR000873">
    <property type="entry name" value="AMP-dep_synth/lig_dom"/>
</dbReference>
<evidence type="ECO:0000259" key="2">
    <source>
        <dbReference type="Pfam" id="PF00501"/>
    </source>
</evidence>
<dbReference type="InterPro" id="IPR025110">
    <property type="entry name" value="AMP-bd_C"/>
</dbReference>
<dbReference type="GO" id="GO:0031956">
    <property type="term" value="F:medium-chain fatty acid-CoA ligase activity"/>
    <property type="evidence" value="ECO:0007669"/>
    <property type="project" value="TreeGrafter"/>
</dbReference>
<sequence>MIGANLLGSHCVPAAKACSQRLIGRVVQTTTGRRGLANLAIFAAAKRLAQSSEPDERNRVAIVDEAGAHTYADLLNDARKVRAALGNADHKGASIAMLMPNSYEYAAIQWGIWAAGGAVVPLSPMHPERELEYFITNSESTKVICHPALLENLRPVLDRLGSAVTVLGSDEIMGMPVATHAEQGPDPEISEDQSALFIYTSGTTGKPKGVVHTHATIAAQVSALYTAWGWTPSDRLLHMLPLHHVHGIVVALCSALWTGATTEMLPKFDKNTVWNRIIDGPQDISILMGVPTMYARLLSAMEEMSPERQAAARASMGRLRLTISGSAALPASVFRKWQQATGQAMLERYGMSEIGMALSNDARTPAARKVGSVGKPLPMVQVRLTDAEGLDVTDTPGASGMIEVKGPNVFHEYYGMPEKTAKEFTSDGWFITGDIGTRDSDGLYYIMGRQSVDIIKSGGFKLSALEIERELLEHPNVTDVAVVGIPDEEWGEVVAAAVVLKTGTVLDISDLKPWCHERMARYKTPKMLKTVNALPRNLMGKLDKKAVKTLFTN</sequence>
<gene>
    <name evidence="4" type="ORF">LPJ53_002484</name>
</gene>
<dbReference type="GO" id="GO:0006631">
    <property type="term" value="P:fatty acid metabolic process"/>
    <property type="evidence" value="ECO:0007669"/>
    <property type="project" value="TreeGrafter"/>
</dbReference>
<name>A0A9W7Y254_9FUNG</name>
<evidence type="ECO:0000313" key="5">
    <source>
        <dbReference type="Proteomes" id="UP001149813"/>
    </source>
</evidence>
<dbReference type="Gene3D" id="3.30.300.30">
    <property type="match status" value="1"/>
</dbReference>
<dbReference type="InterPro" id="IPR042099">
    <property type="entry name" value="ANL_N_sf"/>
</dbReference>
<dbReference type="Proteomes" id="UP001149813">
    <property type="component" value="Unassembled WGS sequence"/>
</dbReference>
<accession>A0A9W7Y254</accession>
<dbReference type="CDD" id="cd05941">
    <property type="entry name" value="MCS"/>
    <property type="match status" value="1"/>
</dbReference>
<evidence type="ECO:0000313" key="4">
    <source>
        <dbReference type="EMBL" id="KAJ1723172.1"/>
    </source>
</evidence>
<dbReference type="Pfam" id="PF00501">
    <property type="entry name" value="AMP-binding"/>
    <property type="match status" value="1"/>
</dbReference>
<dbReference type="InterPro" id="IPR045851">
    <property type="entry name" value="AMP-bd_C_sf"/>
</dbReference>
<dbReference type="InterPro" id="IPR020845">
    <property type="entry name" value="AMP-binding_CS"/>
</dbReference>
<reference evidence="4" key="1">
    <citation type="submission" date="2022-07" db="EMBL/GenBank/DDBJ databases">
        <title>Phylogenomic reconstructions and comparative analyses of Kickxellomycotina fungi.</title>
        <authorList>
            <person name="Reynolds N.K."/>
            <person name="Stajich J.E."/>
            <person name="Barry K."/>
            <person name="Grigoriev I.V."/>
            <person name="Crous P."/>
            <person name="Smith M.E."/>
        </authorList>
    </citation>
    <scope>NUCLEOTIDE SEQUENCE</scope>
    <source>
        <strain evidence="4">NBRC 32514</strain>
    </source>
</reference>
<comment type="caution">
    <text evidence="4">The sequence shown here is derived from an EMBL/GenBank/DDBJ whole genome shotgun (WGS) entry which is preliminary data.</text>
</comment>
<dbReference type="PANTHER" id="PTHR43201:SF8">
    <property type="entry name" value="ACYL-COA SYNTHETASE FAMILY MEMBER 3"/>
    <property type="match status" value="1"/>
</dbReference>
<dbReference type="AlphaFoldDB" id="A0A9W7Y254"/>
<dbReference type="OrthoDB" id="2962993at2759"/>
<organism evidence="4 5">
    <name type="scientific">Coemansia erecta</name>
    <dbReference type="NCBI Taxonomy" id="147472"/>
    <lineage>
        <taxon>Eukaryota</taxon>
        <taxon>Fungi</taxon>
        <taxon>Fungi incertae sedis</taxon>
        <taxon>Zoopagomycota</taxon>
        <taxon>Kickxellomycotina</taxon>
        <taxon>Kickxellomycetes</taxon>
        <taxon>Kickxellales</taxon>
        <taxon>Kickxellaceae</taxon>
        <taxon>Coemansia</taxon>
    </lineage>
</organism>
<feature type="domain" description="AMP-dependent synthetase/ligase" evidence="2">
    <location>
        <begin position="57"/>
        <end position="414"/>
    </location>
</feature>
<dbReference type="Gene3D" id="3.40.50.12780">
    <property type="entry name" value="N-terminal domain of ligase-like"/>
    <property type="match status" value="1"/>
</dbReference>
<evidence type="ECO:0000259" key="3">
    <source>
        <dbReference type="Pfam" id="PF13193"/>
    </source>
</evidence>
<dbReference type="EMBL" id="JANBOJ010000078">
    <property type="protein sequence ID" value="KAJ1723172.1"/>
    <property type="molecule type" value="Genomic_DNA"/>
</dbReference>
<keyword evidence="5" id="KW-1185">Reference proteome</keyword>
<dbReference type="Pfam" id="PF13193">
    <property type="entry name" value="AMP-binding_C"/>
    <property type="match status" value="1"/>
</dbReference>
<protein>
    <submittedName>
        <fullName evidence="4">Uncharacterized protein</fullName>
    </submittedName>
</protein>